<protein>
    <submittedName>
        <fullName evidence="2">Uncharacterized protein</fullName>
    </submittedName>
</protein>
<keyword evidence="1" id="KW-0472">Membrane</keyword>
<dbReference type="Proteomes" id="UP000002171">
    <property type="component" value="Unassembled WGS sequence"/>
</dbReference>
<feature type="transmembrane region" description="Helical" evidence="1">
    <location>
        <begin position="63"/>
        <end position="86"/>
    </location>
</feature>
<dbReference type="RefSeq" id="WP_007022736.1">
    <property type="nucleotide sequence ID" value="NZ_CH724127.1"/>
</dbReference>
<keyword evidence="3" id="KW-1185">Reference proteome</keyword>
<accession>A0A7U8C5I8</accession>
<reference evidence="2 3" key="1">
    <citation type="submission" date="2006-02" db="EMBL/GenBank/DDBJ databases">
        <authorList>
            <person name="Pinhassi J."/>
            <person name="Pedros-Alio C."/>
            <person name="Ferriera S."/>
            <person name="Johnson J."/>
            <person name="Kravitz S."/>
            <person name="Halpern A."/>
            <person name="Remington K."/>
            <person name="Beeson K."/>
            <person name="Tran B."/>
            <person name="Rogers Y.-H."/>
            <person name="Friedman R."/>
            <person name="Venter J.C."/>
        </authorList>
    </citation>
    <scope>NUCLEOTIDE SEQUENCE [LARGE SCALE GENOMIC DNA]</scope>
    <source>
        <strain evidence="2 3">MED92</strain>
    </source>
</reference>
<name>A0A7U8C5I8_NEPCE</name>
<comment type="caution">
    <text evidence="2">The sequence shown here is derived from an EMBL/GenBank/DDBJ whole genome shotgun (WGS) entry which is preliminary data.</text>
</comment>
<evidence type="ECO:0000256" key="1">
    <source>
        <dbReference type="SAM" id="Phobius"/>
    </source>
</evidence>
<evidence type="ECO:0000313" key="3">
    <source>
        <dbReference type="Proteomes" id="UP000002171"/>
    </source>
</evidence>
<feature type="transmembrane region" description="Helical" evidence="1">
    <location>
        <begin position="31"/>
        <end position="56"/>
    </location>
</feature>
<organism evidence="2 3">
    <name type="scientific">Neptuniibacter caesariensis</name>
    <dbReference type="NCBI Taxonomy" id="207954"/>
    <lineage>
        <taxon>Bacteria</taxon>
        <taxon>Pseudomonadati</taxon>
        <taxon>Pseudomonadota</taxon>
        <taxon>Gammaproteobacteria</taxon>
        <taxon>Oceanospirillales</taxon>
        <taxon>Oceanospirillaceae</taxon>
        <taxon>Neptuniibacter</taxon>
    </lineage>
</organism>
<dbReference type="EMBL" id="AAOW01000006">
    <property type="protein sequence ID" value="EAR61649.1"/>
    <property type="molecule type" value="Genomic_DNA"/>
</dbReference>
<evidence type="ECO:0000313" key="2">
    <source>
        <dbReference type="EMBL" id="EAR61649.1"/>
    </source>
</evidence>
<dbReference type="OrthoDB" id="6120713at2"/>
<proteinExistence type="predicted"/>
<dbReference type="AlphaFoldDB" id="A0A7U8C5I8"/>
<gene>
    <name evidence="2" type="ORF">MED92_03602</name>
</gene>
<feature type="transmembrane region" description="Helical" evidence="1">
    <location>
        <begin position="7"/>
        <end position="25"/>
    </location>
</feature>
<sequence length="87" mass="9343">MRYLIGLFLPALFQGLVVLIIISMNQGNGSWAGLAAFLLGMIAIPLTALINGLYVWKNPQVSILTVIAKTFSLAVIAPLLCMVTLIL</sequence>
<keyword evidence="1" id="KW-1133">Transmembrane helix</keyword>
<keyword evidence="1" id="KW-0812">Transmembrane</keyword>